<evidence type="ECO:0000259" key="2">
    <source>
        <dbReference type="Pfam" id="PF13581"/>
    </source>
</evidence>
<dbReference type="AlphaFoldDB" id="A0A518K539"/>
<gene>
    <name evidence="3" type="ORF">Spa11_10930</name>
</gene>
<sequence>MTAQWDWTGEMTIPSKLGAHLPFLEEVLAQAEALGWTGRDSFGVQMTLEETLTNAIRHGNHNDESKQVHAACKLSGDRFWLSVEDEGEGFCPDDVADCTADENLECFGGRGMALIDAYMEKVEFNDRGNRITVATRRGYRPPIDDE</sequence>
<dbReference type="InterPro" id="IPR003594">
    <property type="entry name" value="HATPase_dom"/>
</dbReference>
<dbReference type="GO" id="GO:0004674">
    <property type="term" value="F:protein serine/threonine kinase activity"/>
    <property type="evidence" value="ECO:0007669"/>
    <property type="project" value="UniProtKB-KW"/>
</dbReference>
<feature type="domain" description="Histidine kinase/HSP90-like ATPase" evidence="2">
    <location>
        <begin position="26"/>
        <end position="133"/>
    </location>
</feature>
<keyword evidence="1" id="KW-0723">Serine/threonine-protein kinase</keyword>
<accession>A0A518K539</accession>
<dbReference type="Pfam" id="PF13581">
    <property type="entry name" value="HATPase_c_2"/>
    <property type="match status" value="1"/>
</dbReference>
<protein>
    <submittedName>
        <fullName evidence="3">Serine-protein kinase RsbW</fullName>
    </submittedName>
</protein>
<dbReference type="EMBL" id="CP036349">
    <property type="protein sequence ID" value="QDV72909.1"/>
    <property type="molecule type" value="Genomic_DNA"/>
</dbReference>
<keyword evidence="3" id="KW-0418">Kinase</keyword>
<name>A0A518K539_9BACT</name>
<keyword evidence="4" id="KW-1185">Reference proteome</keyword>
<dbReference type="RefSeq" id="WP_145108991.1">
    <property type="nucleotide sequence ID" value="NZ_CP036349.1"/>
</dbReference>
<evidence type="ECO:0000256" key="1">
    <source>
        <dbReference type="ARBA" id="ARBA00022527"/>
    </source>
</evidence>
<dbReference type="CDD" id="cd16936">
    <property type="entry name" value="HATPase_RsbW-like"/>
    <property type="match status" value="1"/>
</dbReference>
<proteinExistence type="predicted"/>
<dbReference type="InterPro" id="IPR050267">
    <property type="entry name" value="Anti-sigma-factor_SerPK"/>
</dbReference>
<dbReference type="Proteomes" id="UP000316426">
    <property type="component" value="Chromosome"/>
</dbReference>
<dbReference type="PANTHER" id="PTHR35526:SF3">
    <property type="entry name" value="ANTI-SIGMA-F FACTOR RSBW"/>
    <property type="match status" value="1"/>
</dbReference>
<organism evidence="3 4">
    <name type="scientific">Botrimarina mediterranea</name>
    <dbReference type="NCBI Taxonomy" id="2528022"/>
    <lineage>
        <taxon>Bacteria</taxon>
        <taxon>Pseudomonadati</taxon>
        <taxon>Planctomycetota</taxon>
        <taxon>Planctomycetia</taxon>
        <taxon>Pirellulales</taxon>
        <taxon>Lacipirellulaceae</taxon>
        <taxon>Botrimarina</taxon>
    </lineage>
</organism>
<evidence type="ECO:0000313" key="3">
    <source>
        <dbReference type="EMBL" id="QDV72909.1"/>
    </source>
</evidence>
<dbReference type="Gene3D" id="3.30.565.10">
    <property type="entry name" value="Histidine kinase-like ATPase, C-terminal domain"/>
    <property type="match status" value="1"/>
</dbReference>
<keyword evidence="3" id="KW-0808">Transferase</keyword>
<reference evidence="3 4" key="1">
    <citation type="submission" date="2019-02" db="EMBL/GenBank/DDBJ databases">
        <title>Deep-cultivation of Planctomycetes and their phenomic and genomic characterization uncovers novel biology.</title>
        <authorList>
            <person name="Wiegand S."/>
            <person name="Jogler M."/>
            <person name="Boedeker C."/>
            <person name="Pinto D."/>
            <person name="Vollmers J."/>
            <person name="Rivas-Marin E."/>
            <person name="Kohn T."/>
            <person name="Peeters S.H."/>
            <person name="Heuer A."/>
            <person name="Rast P."/>
            <person name="Oberbeckmann S."/>
            <person name="Bunk B."/>
            <person name="Jeske O."/>
            <person name="Meyerdierks A."/>
            <person name="Storesund J.E."/>
            <person name="Kallscheuer N."/>
            <person name="Luecker S."/>
            <person name="Lage O.M."/>
            <person name="Pohl T."/>
            <person name="Merkel B.J."/>
            <person name="Hornburger P."/>
            <person name="Mueller R.-W."/>
            <person name="Bruemmer F."/>
            <person name="Labrenz M."/>
            <person name="Spormann A.M."/>
            <person name="Op den Camp H."/>
            <person name="Overmann J."/>
            <person name="Amann R."/>
            <person name="Jetten M.S.M."/>
            <person name="Mascher T."/>
            <person name="Medema M.H."/>
            <person name="Devos D.P."/>
            <person name="Kaster A.-K."/>
            <person name="Ovreas L."/>
            <person name="Rohde M."/>
            <person name="Galperin M.Y."/>
            <person name="Jogler C."/>
        </authorList>
    </citation>
    <scope>NUCLEOTIDE SEQUENCE [LARGE SCALE GENOMIC DNA]</scope>
    <source>
        <strain evidence="3 4">Spa11</strain>
    </source>
</reference>
<dbReference type="SUPFAM" id="SSF55874">
    <property type="entry name" value="ATPase domain of HSP90 chaperone/DNA topoisomerase II/histidine kinase"/>
    <property type="match status" value="1"/>
</dbReference>
<dbReference type="PANTHER" id="PTHR35526">
    <property type="entry name" value="ANTI-SIGMA-F FACTOR RSBW-RELATED"/>
    <property type="match status" value="1"/>
</dbReference>
<dbReference type="InterPro" id="IPR036890">
    <property type="entry name" value="HATPase_C_sf"/>
</dbReference>
<evidence type="ECO:0000313" key="4">
    <source>
        <dbReference type="Proteomes" id="UP000316426"/>
    </source>
</evidence>
<dbReference type="KEGG" id="bmei:Spa11_10930"/>